<comment type="caution">
    <text evidence="9">The sequence shown here is derived from an EMBL/GenBank/DDBJ whole genome shotgun (WGS) entry which is preliminary data.</text>
</comment>
<evidence type="ECO:0000313" key="9">
    <source>
        <dbReference type="EMBL" id="KWT91889.1"/>
    </source>
</evidence>
<dbReference type="PIRSF" id="PIRSF001892">
    <property type="entry name" value="CyaE"/>
    <property type="match status" value="1"/>
</dbReference>
<evidence type="ECO:0000256" key="6">
    <source>
        <dbReference type="ARBA" id="ARBA00023136"/>
    </source>
</evidence>
<dbReference type="PANTHER" id="PTHR30026">
    <property type="entry name" value="OUTER MEMBRANE PROTEIN TOLC"/>
    <property type="match status" value="1"/>
</dbReference>
<gene>
    <name evidence="9" type="ORF">ASN18_0692</name>
</gene>
<comment type="similarity">
    <text evidence="2">Belongs to the outer membrane factor (OMF) (TC 1.B.17) family.</text>
</comment>
<dbReference type="PANTHER" id="PTHR30026:SF20">
    <property type="entry name" value="OUTER MEMBRANE PROTEIN TOLC"/>
    <property type="match status" value="1"/>
</dbReference>
<evidence type="ECO:0000256" key="4">
    <source>
        <dbReference type="ARBA" id="ARBA00022452"/>
    </source>
</evidence>
<keyword evidence="6" id="KW-0472">Membrane</keyword>
<dbReference type="Gene3D" id="1.20.1600.10">
    <property type="entry name" value="Outer membrane efflux proteins (OEP)"/>
    <property type="match status" value="1"/>
</dbReference>
<evidence type="ECO:0000256" key="2">
    <source>
        <dbReference type="ARBA" id="ARBA00007613"/>
    </source>
</evidence>
<keyword evidence="7" id="KW-0998">Cell outer membrane</keyword>
<dbReference type="SUPFAM" id="SSF56954">
    <property type="entry name" value="Outer membrane efflux proteins (OEP)"/>
    <property type="match status" value="1"/>
</dbReference>
<evidence type="ECO:0000313" key="10">
    <source>
        <dbReference type="Proteomes" id="UP000060487"/>
    </source>
</evidence>
<keyword evidence="10" id="KW-1185">Reference proteome</keyword>
<keyword evidence="4" id="KW-1134">Transmembrane beta strand</keyword>
<keyword evidence="5" id="KW-0812">Transmembrane</keyword>
<dbReference type="InterPro" id="IPR028351">
    <property type="entry name" value="CyaE"/>
</dbReference>
<comment type="subcellular location">
    <subcellularLocation>
        <location evidence="1">Cell outer membrane</location>
    </subcellularLocation>
</comment>
<evidence type="ECO:0000256" key="3">
    <source>
        <dbReference type="ARBA" id="ARBA00022448"/>
    </source>
</evidence>
<protein>
    <submittedName>
        <fullName evidence="9">Outer membrane efflux protein</fullName>
    </submittedName>
</protein>
<evidence type="ECO:0000256" key="8">
    <source>
        <dbReference type="SAM" id="SignalP"/>
    </source>
</evidence>
<name>A0ABR5SI19_9BACT</name>
<dbReference type="InterPro" id="IPR003423">
    <property type="entry name" value="OMP_efflux"/>
</dbReference>
<proteinExistence type="inferred from homology"/>
<feature type="chain" id="PRO_5047365573" evidence="8">
    <location>
        <begin position="33"/>
        <end position="452"/>
    </location>
</feature>
<evidence type="ECO:0000256" key="1">
    <source>
        <dbReference type="ARBA" id="ARBA00004442"/>
    </source>
</evidence>
<accession>A0ABR5SI19</accession>
<organism evidence="9 10">
    <name type="scientific">Candidatus Magnetominusculus xianensis</name>
    <dbReference type="NCBI Taxonomy" id="1748249"/>
    <lineage>
        <taxon>Bacteria</taxon>
        <taxon>Pseudomonadati</taxon>
        <taxon>Nitrospirota</taxon>
        <taxon>Nitrospiria</taxon>
        <taxon>Nitrospirales</taxon>
        <taxon>Nitrospiraceae</taxon>
        <taxon>Candidatus Magnetominusculus</taxon>
    </lineage>
</organism>
<reference evidence="9 10" key="1">
    <citation type="submission" date="2015-11" db="EMBL/GenBank/DDBJ databases">
        <authorList>
            <person name="Lin W."/>
        </authorList>
    </citation>
    <scope>NUCLEOTIDE SEQUENCE [LARGE SCALE GENOMIC DNA]</scope>
    <source>
        <strain evidence="9 10">HCH-1</strain>
    </source>
</reference>
<dbReference type="Pfam" id="PF02321">
    <property type="entry name" value="OEP"/>
    <property type="match status" value="2"/>
</dbReference>
<feature type="signal peptide" evidence="8">
    <location>
        <begin position="1"/>
        <end position="32"/>
    </location>
</feature>
<dbReference type="RefSeq" id="WP_085051217.1">
    <property type="nucleotide sequence ID" value="NZ_LNQR01000027.1"/>
</dbReference>
<keyword evidence="8" id="KW-0732">Signal</keyword>
<evidence type="ECO:0000256" key="7">
    <source>
        <dbReference type="ARBA" id="ARBA00023237"/>
    </source>
</evidence>
<evidence type="ECO:0000256" key="5">
    <source>
        <dbReference type="ARBA" id="ARBA00022692"/>
    </source>
</evidence>
<dbReference type="InterPro" id="IPR051906">
    <property type="entry name" value="TolC-like"/>
</dbReference>
<dbReference type="EMBL" id="LNQR01000027">
    <property type="protein sequence ID" value="KWT91889.1"/>
    <property type="molecule type" value="Genomic_DNA"/>
</dbReference>
<keyword evidence="3" id="KW-0813">Transport</keyword>
<dbReference type="Proteomes" id="UP000060487">
    <property type="component" value="Unassembled WGS sequence"/>
</dbReference>
<sequence length="452" mass="50535">MRRVRKITIRYYRLLSVLFVVLILFSAANASAVDTPDKPTPDKTISEGEYLTLDNCIEIALKQQPSLMSSLYQIQVYEAQVGQAHSGFYPTLDLQGGYTRNQLVNNYHLGPNPPPSSIINKDDYYGSLQLSQMIYDFGKTRTNVNMRKYYLLASKKDYETQTNTTAYNVKVSYYGVVKARKARDVDADTVSKYERQLERAKDFFKVGTKALYDVTQAEVNLSSAKISLMNSENALAVAWDNLTTTMGIVFSSEFKIDEDINPKPLGIKFEDALSSAYNNRPDLMSAMAAKDAAQINIEYAKKDNFPVVSGTASYNFDDGRFPLNNGWIAGVVMKWNIFSGFNTKFKVAEARASKDAAETKIQSLKLSIYSGVKQSYLNLNLAGDMIPASELQVKLAMENLDIVTLKYEAGLASPVDYTDAVVQYKSAKLTYINALYNYKTAEAAILWAMGSR</sequence>